<comment type="similarity">
    <text evidence="1">Belongs to the IUNH family.</text>
</comment>
<evidence type="ECO:0000313" key="4">
    <source>
        <dbReference type="Proteomes" id="UP001165740"/>
    </source>
</evidence>
<dbReference type="InterPro" id="IPR001910">
    <property type="entry name" value="Inosine/uridine_hydrolase_dom"/>
</dbReference>
<dbReference type="PROSITE" id="PS00028">
    <property type="entry name" value="ZINC_FINGER_C2H2_1"/>
    <property type="match status" value="1"/>
</dbReference>
<keyword evidence="2" id="KW-0863">Zinc-finger</keyword>
<dbReference type="OMA" id="ARFRFWV"/>
<evidence type="ECO:0000313" key="5">
    <source>
        <dbReference type="RefSeq" id="XP_013075660.2"/>
    </source>
</evidence>
<dbReference type="Gene3D" id="3.90.245.10">
    <property type="entry name" value="Ribonucleoside hydrolase-like"/>
    <property type="match status" value="1"/>
</dbReference>
<dbReference type="OrthoDB" id="432381at2759"/>
<dbReference type="PROSITE" id="PS50157">
    <property type="entry name" value="ZINC_FINGER_C2H2_2"/>
    <property type="match status" value="1"/>
</dbReference>
<keyword evidence="2" id="KW-0479">Metal-binding</keyword>
<dbReference type="GO" id="GO:0016799">
    <property type="term" value="F:hydrolase activity, hydrolyzing N-glycosyl compounds"/>
    <property type="evidence" value="ECO:0007669"/>
    <property type="project" value="InterPro"/>
</dbReference>
<organism evidence="4 5">
    <name type="scientific">Biomphalaria glabrata</name>
    <name type="common">Bloodfluke planorb</name>
    <name type="synonym">Freshwater snail</name>
    <dbReference type="NCBI Taxonomy" id="6526"/>
    <lineage>
        <taxon>Eukaryota</taxon>
        <taxon>Metazoa</taxon>
        <taxon>Spiralia</taxon>
        <taxon>Lophotrochozoa</taxon>
        <taxon>Mollusca</taxon>
        <taxon>Gastropoda</taxon>
        <taxon>Heterobranchia</taxon>
        <taxon>Euthyneura</taxon>
        <taxon>Panpulmonata</taxon>
        <taxon>Hygrophila</taxon>
        <taxon>Lymnaeoidea</taxon>
        <taxon>Planorbidae</taxon>
        <taxon>Biomphalaria</taxon>
    </lineage>
</organism>
<dbReference type="KEGG" id="bgt:106061969"/>
<dbReference type="InterPro" id="IPR013087">
    <property type="entry name" value="Znf_C2H2_type"/>
</dbReference>
<dbReference type="InterPro" id="IPR052775">
    <property type="entry name" value="IUN_hydrolase"/>
</dbReference>
<evidence type="ECO:0000259" key="3">
    <source>
        <dbReference type="PROSITE" id="PS50157"/>
    </source>
</evidence>
<keyword evidence="2" id="KW-0862">Zinc</keyword>
<dbReference type="PANTHER" id="PTHR46190:SF1">
    <property type="entry name" value="SI:CH211-201H21.5"/>
    <property type="match status" value="1"/>
</dbReference>
<dbReference type="PANTHER" id="PTHR46190">
    <property type="entry name" value="SI:CH211-201H21.5-RELATED"/>
    <property type="match status" value="1"/>
</dbReference>
<dbReference type="Proteomes" id="UP001165740">
    <property type="component" value="Chromosome 12"/>
</dbReference>
<dbReference type="Pfam" id="PF01156">
    <property type="entry name" value="IU_nuc_hydro"/>
    <property type="match status" value="1"/>
</dbReference>
<keyword evidence="4" id="KW-1185">Reference proteome</keyword>
<feature type="domain" description="C2H2-type" evidence="3">
    <location>
        <begin position="236"/>
        <end position="263"/>
    </location>
</feature>
<reference evidence="5" key="1">
    <citation type="submission" date="2025-08" db="UniProtKB">
        <authorList>
            <consortium name="RefSeq"/>
        </authorList>
    </citation>
    <scope>IDENTIFICATION</scope>
</reference>
<dbReference type="AlphaFoldDB" id="A0A9U8E7G9"/>
<dbReference type="RefSeq" id="XP_013075660.2">
    <property type="nucleotide sequence ID" value="XM_013220206.2"/>
</dbReference>
<sequence>MDKEIIEQNFKLLFTNYVREYCGGSQNSYTLSIEKRDRIINCLRNAKNEPSARFRFWVRAKGYRIVQSADGEDILALPPKGNDPNDNLFKRVATIDEFFDIIYSAHSENGHVGQAQTYRAIKAIYALVPRVLIIKFIEMCPQCSNTHTYATKRRNTSVQNNIISPDKLAGAFAVIKRDPDDIEETAFVDSEEASSNQQEVANALSEILAEKLPGAEIETMVHIETEEAGTSQVVLFPCHLCKAVFNKKKILQKHINSHQDFKPAVPLQKASPNSKKRKFNVAFHTVYPTKTRRATVARRRVILDMDSSPTAAQAIVLAASRPDIDLIAINCVAGRVSVLNACENALRVLKACGRDDVQVCRGAEKSLLGLCGRDENLPGLSWSRKIEGHVQAEHSVSSLIRSVNENPGEISLICMGPLTNLALALRLDPLVANHLKELYIVGGNVEAQGDISACAEQNFMFDPEAAHIVLQEIRNAHILPYEISQRHCMPFANCVSWLNNGTEISSFLFDCFTSEELSLQAKTGMVSPEVFAVSMMIDSTIVLEKDQVFATVELKGDYTRGQMVVDKRGFLNKPANVFIVKNMDLGKTQALFGSVFSMIEESDSLTLTPITLAGPGKDHVPILLKEIKINVV</sequence>
<evidence type="ECO:0000256" key="2">
    <source>
        <dbReference type="PROSITE-ProRule" id="PRU00042"/>
    </source>
</evidence>
<evidence type="ECO:0000256" key="1">
    <source>
        <dbReference type="ARBA" id="ARBA00009176"/>
    </source>
</evidence>
<dbReference type="GeneID" id="106061969"/>
<dbReference type="InterPro" id="IPR036452">
    <property type="entry name" value="Ribo_hydro-like"/>
</dbReference>
<name>A0A9U8E7G9_BIOGL</name>
<gene>
    <name evidence="5" type="primary">LOC106061969</name>
</gene>
<proteinExistence type="inferred from homology"/>
<protein>
    <submittedName>
        <fullName evidence="5">Uncharacterized protein LOC106061969 isoform X1</fullName>
    </submittedName>
</protein>
<dbReference type="SUPFAM" id="SSF53590">
    <property type="entry name" value="Nucleoside hydrolase"/>
    <property type="match status" value="1"/>
</dbReference>
<accession>A0A9U8E7G9</accession>
<dbReference type="GO" id="GO:0008270">
    <property type="term" value="F:zinc ion binding"/>
    <property type="evidence" value="ECO:0007669"/>
    <property type="project" value="UniProtKB-KW"/>
</dbReference>